<evidence type="ECO:0000259" key="1">
    <source>
        <dbReference type="PROSITE" id="PS50994"/>
    </source>
</evidence>
<keyword evidence="2" id="KW-0540">Nuclease</keyword>
<dbReference type="InterPro" id="IPR036397">
    <property type="entry name" value="RNaseH_sf"/>
</dbReference>
<gene>
    <name evidence="2" type="primary">AVEN_136100_1</name>
    <name evidence="2" type="ORF">CDAR_275941</name>
</gene>
<reference evidence="2 3" key="1">
    <citation type="submission" date="2021-06" db="EMBL/GenBank/DDBJ databases">
        <title>Caerostris darwini draft genome.</title>
        <authorList>
            <person name="Kono N."/>
            <person name="Arakawa K."/>
        </authorList>
    </citation>
    <scope>NUCLEOTIDE SEQUENCE [LARGE SCALE GENOMIC DNA]</scope>
</reference>
<feature type="non-terminal residue" evidence="2">
    <location>
        <position position="686"/>
    </location>
</feature>
<evidence type="ECO:0000313" key="2">
    <source>
        <dbReference type="EMBL" id="GIY22823.1"/>
    </source>
</evidence>
<dbReference type="GO" id="GO:0003676">
    <property type="term" value="F:nucleic acid binding"/>
    <property type="evidence" value="ECO:0007669"/>
    <property type="project" value="InterPro"/>
</dbReference>
<dbReference type="Proteomes" id="UP001054837">
    <property type="component" value="Unassembled WGS sequence"/>
</dbReference>
<dbReference type="Gene3D" id="3.30.420.10">
    <property type="entry name" value="Ribonuclease H-like superfamily/Ribonuclease H"/>
    <property type="match status" value="1"/>
</dbReference>
<dbReference type="GO" id="GO:0015074">
    <property type="term" value="P:DNA integration"/>
    <property type="evidence" value="ECO:0007669"/>
    <property type="project" value="InterPro"/>
</dbReference>
<proteinExistence type="predicted"/>
<dbReference type="InterPro" id="IPR001584">
    <property type="entry name" value="Integrase_cat-core"/>
</dbReference>
<evidence type="ECO:0000313" key="3">
    <source>
        <dbReference type="Proteomes" id="UP001054837"/>
    </source>
</evidence>
<dbReference type="AlphaFoldDB" id="A0AAV4RKI9"/>
<keyword evidence="2" id="KW-0255">Endonuclease</keyword>
<dbReference type="PROSITE" id="PS50994">
    <property type="entry name" value="INTEGRASE"/>
    <property type="match status" value="1"/>
</dbReference>
<sequence>MVSMDPLHKSVDCLPRNVNDSATIYVKLKKRLSFKSHFMYQCVNPNRVYSAALYLMNKPLYQSQNINIDLEWLEKFRTESFPEDSNAFADLNPIASEENDESDIDDDDYDDPFVNPAPAETVINKLNTNIDAGLALAPGEDQMPLSVLFDDLAEELSYPRIYCGDMRRFTRKKPPTYSEIVKSELRRYDRRGATPQKILYSHQKNVHKLLLSSIQICLRNKISTDSSLTAQQVQDQQRLRQLFYKNPAYKFMKTIKCSSAHWENKKNRVCAQIPQFGSRLAKYVVTALSLREVPTYYWTDATVALCWIQREENWGVFVNNRVREIRSLSKKEYWRHIPGKLNPADIASRGCTLQHLLQYGWWEGPEFLKAFPEAWPKSEFSPNEELIAAEMKKKIIVDLSVKIEKPEWFELEEKAKAEIILWSIEQKKHFHEKENSVHGLQVVRGDDEVLRVKTRIIERDDDLSFLYPILLPSKHYLTECLIREYHLKFTAKALTTPPIQLPLDRVRESAIFEITGIDLCGPLLLKPRGKAWIVLFTCAVYRAIHLEPLTSLSTESFMQTLRRFIARRGRPSTVYTDNATNFRGTDNALKKIDWQKISENECYPIKWKFNPLLLLGGWWERLIRSVKSLLVRILGRSSVNFEELLTILCDVEASINSRPLTYISDDSDELIPLTPSLFLQDIKQVG</sequence>
<feature type="domain" description="Integrase catalytic" evidence="1">
    <location>
        <begin position="498"/>
        <end position="683"/>
    </location>
</feature>
<dbReference type="PANTHER" id="PTHR47331">
    <property type="entry name" value="PHD-TYPE DOMAIN-CONTAINING PROTEIN"/>
    <property type="match status" value="1"/>
</dbReference>
<keyword evidence="2" id="KW-0378">Hydrolase</keyword>
<protein>
    <submittedName>
        <fullName evidence="2">Endonuclease</fullName>
    </submittedName>
</protein>
<name>A0AAV4RKI9_9ARAC</name>
<dbReference type="EMBL" id="BPLQ01006483">
    <property type="protein sequence ID" value="GIY22823.1"/>
    <property type="molecule type" value="Genomic_DNA"/>
</dbReference>
<dbReference type="InterPro" id="IPR012337">
    <property type="entry name" value="RNaseH-like_sf"/>
</dbReference>
<dbReference type="GO" id="GO:0004519">
    <property type="term" value="F:endonuclease activity"/>
    <property type="evidence" value="ECO:0007669"/>
    <property type="project" value="UniProtKB-KW"/>
</dbReference>
<comment type="caution">
    <text evidence="2">The sequence shown here is derived from an EMBL/GenBank/DDBJ whole genome shotgun (WGS) entry which is preliminary data.</text>
</comment>
<dbReference type="SUPFAM" id="SSF53098">
    <property type="entry name" value="Ribonuclease H-like"/>
    <property type="match status" value="1"/>
</dbReference>
<accession>A0AAV4RKI9</accession>
<keyword evidence="3" id="KW-1185">Reference proteome</keyword>
<organism evidence="2 3">
    <name type="scientific">Caerostris darwini</name>
    <dbReference type="NCBI Taxonomy" id="1538125"/>
    <lineage>
        <taxon>Eukaryota</taxon>
        <taxon>Metazoa</taxon>
        <taxon>Ecdysozoa</taxon>
        <taxon>Arthropoda</taxon>
        <taxon>Chelicerata</taxon>
        <taxon>Arachnida</taxon>
        <taxon>Araneae</taxon>
        <taxon>Araneomorphae</taxon>
        <taxon>Entelegynae</taxon>
        <taxon>Araneoidea</taxon>
        <taxon>Araneidae</taxon>
        <taxon>Caerostris</taxon>
    </lineage>
</organism>